<keyword evidence="2" id="KW-1185">Reference proteome</keyword>
<name>A0ABS8Q5A8_9BURK</name>
<reference evidence="1" key="1">
    <citation type="submission" date="2021-11" db="EMBL/GenBank/DDBJ databases">
        <title>The complete genome of Massilia sp sp. G4R7.</title>
        <authorList>
            <person name="Liu L."/>
            <person name="Yue J."/>
            <person name="Yuan J."/>
            <person name="Yang F."/>
            <person name="Li L."/>
        </authorList>
    </citation>
    <scope>NUCLEOTIDE SEQUENCE</scope>
    <source>
        <strain evidence="1">G4R7</strain>
    </source>
</reference>
<proteinExistence type="predicted"/>
<evidence type="ECO:0000313" key="2">
    <source>
        <dbReference type="Proteomes" id="UP001179361"/>
    </source>
</evidence>
<gene>
    <name evidence="1" type="ORF">LQ564_07945</name>
</gene>
<sequence>MAHFYLCWELGAGLGHAARLRSIALPLTARGHRVTYVLRDLVQPRRLLRDNGIEVLQAPVWLHRTAGLPQVQASLAEILLAVGYLDAEALAGLCAGWRGLFRQGRPDFVIADYAPTAMLAARSMGIRSAAIGTGFQVPPAAQPLPAFYPGLPEQRLRSTEARVLDSVNRVLALHGATPLAHACELLRGDEALLCGWPQLDHYGRPGDGPWLGPSLAPAVPGEVVWPQAEGPRVFAYLKAEGAGVRDVLAALVRRGCRVLCYLPEVASGAPAPLDSPLLRFASTPVPLPAALAECELVVCHAGEATTAQSLLAGRPLLLLPMATESLLMARQVERIGAGINALAAPGPCDWDGVVGALLDTPAYRDAARAFARRHAGFDGARQAEALADRFEAMLSA</sequence>
<dbReference type="RefSeq" id="WP_231057572.1">
    <property type="nucleotide sequence ID" value="NZ_JAJNOC010000002.1"/>
</dbReference>
<dbReference type="Gene3D" id="3.40.50.2000">
    <property type="entry name" value="Glycogen Phosphorylase B"/>
    <property type="match status" value="2"/>
</dbReference>
<comment type="caution">
    <text evidence="1">The sequence shown here is derived from an EMBL/GenBank/DDBJ whole genome shotgun (WGS) entry which is preliminary data.</text>
</comment>
<organism evidence="1 2">
    <name type="scientific">Massilia phyllostachyos</name>
    <dbReference type="NCBI Taxonomy" id="2898585"/>
    <lineage>
        <taxon>Bacteria</taxon>
        <taxon>Pseudomonadati</taxon>
        <taxon>Pseudomonadota</taxon>
        <taxon>Betaproteobacteria</taxon>
        <taxon>Burkholderiales</taxon>
        <taxon>Oxalobacteraceae</taxon>
        <taxon>Telluria group</taxon>
        <taxon>Massilia</taxon>
    </lineage>
</organism>
<dbReference type="EMBL" id="JAJNOC010000002">
    <property type="protein sequence ID" value="MCD2516247.1"/>
    <property type="molecule type" value="Genomic_DNA"/>
</dbReference>
<evidence type="ECO:0000313" key="1">
    <source>
        <dbReference type="EMBL" id="MCD2516247.1"/>
    </source>
</evidence>
<protein>
    <recommendedName>
        <fullName evidence="3">UDP:flavonoid glycosyltransferase YjiC, YdhE family</fullName>
    </recommendedName>
</protein>
<accession>A0ABS8Q5A8</accession>
<dbReference type="Proteomes" id="UP001179361">
    <property type="component" value="Unassembled WGS sequence"/>
</dbReference>
<evidence type="ECO:0008006" key="3">
    <source>
        <dbReference type="Google" id="ProtNLM"/>
    </source>
</evidence>
<dbReference type="SUPFAM" id="SSF53756">
    <property type="entry name" value="UDP-Glycosyltransferase/glycogen phosphorylase"/>
    <property type="match status" value="1"/>
</dbReference>